<organism evidence="2 3">
    <name type="scientific">Spongiactinospora gelatinilytica</name>
    <dbReference type="NCBI Taxonomy" id="2666298"/>
    <lineage>
        <taxon>Bacteria</taxon>
        <taxon>Bacillati</taxon>
        <taxon>Actinomycetota</taxon>
        <taxon>Actinomycetes</taxon>
        <taxon>Streptosporangiales</taxon>
        <taxon>Streptosporangiaceae</taxon>
        <taxon>Spongiactinospora</taxon>
    </lineage>
</organism>
<gene>
    <name evidence="2" type="ORF">C1I98_38045</name>
</gene>
<evidence type="ECO:0000256" key="1">
    <source>
        <dbReference type="SAM" id="MobiDB-lite"/>
    </source>
</evidence>
<protein>
    <submittedName>
        <fullName evidence="2">Uncharacterized protein</fullName>
    </submittedName>
</protein>
<dbReference type="Pfam" id="PF18944">
    <property type="entry name" value="DUF5691"/>
    <property type="match status" value="1"/>
</dbReference>
<dbReference type="Proteomes" id="UP000248544">
    <property type="component" value="Unassembled WGS sequence"/>
</dbReference>
<sequence>MSGVSEHSGAEWPEIVSAALVGTDRRPPYDPADGGDPAVELLERAAVETVRRRAGQRLSRGEPLPPAAAEDRPAVSRAAADRLARILGGEHARLLPEWLAEAARRGLRVPPHLLPELLDHAAKDRSIRPHVAALAGRRGRWLATLHDAWPFLAKELTTPPPAPADRVAPGSATPGRADHAGPGVVAVPESAAPAGGGLPDSAGSREPDAGTPGPPDPVGPGTAVVPDAANPGVPDSRVPGWNGPTGPDRAVGPDSAGPGVRKRGDLVGPSTPG</sequence>
<evidence type="ECO:0000313" key="2">
    <source>
        <dbReference type="EMBL" id="PZG19241.1"/>
    </source>
</evidence>
<name>A0A2W2E9V9_9ACTN</name>
<accession>A0A2W2E9V9</accession>
<dbReference type="EMBL" id="POUA01000640">
    <property type="protein sequence ID" value="PZG19241.1"/>
    <property type="molecule type" value="Genomic_DNA"/>
</dbReference>
<feature type="non-terminal residue" evidence="2">
    <location>
        <position position="273"/>
    </location>
</feature>
<dbReference type="RefSeq" id="WP_233508544.1">
    <property type="nucleotide sequence ID" value="NZ_POUA01000640.1"/>
</dbReference>
<dbReference type="InterPro" id="IPR043746">
    <property type="entry name" value="DUF5691"/>
</dbReference>
<feature type="compositionally biased region" description="Low complexity" evidence="1">
    <location>
        <begin position="219"/>
        <end position="229"/>
    </location>
</feature>
<dbReference type="AlphaFoldDB" id="A0A2W2E9V9"/>
<feature type="region of interest" description="Disordered" evidence="1">
    <location>
        <begin position="52"/>
        <end position="75"/>
    </location>
</feature>
<feature type="region of interest" description="Disordered" evidence="1">
    <location>
        <begin position="156"/>
        <end position="273"/>
    </location>
</feature>
<proteinExistence type="predicted"/>
<keyword evidence="3" id="KW-1185">Reference proteome</keyword>
<comment type="caution">
    <text evidence="2">The sequence shown here is derived from an EMBL/GenBank/DDBJ whole genome shotgun (WGS) entry which is preliminary data.</text>
</comment>
<evidence type="ECO:0000313" key="3">
    <source>
        <dbReference type="Proteomes" id="UP000248544"/>
    </source>
</evidence>
<reference evidence="2 3" key="1">
    <citation type="submission" date="2018-01" db="EMBL/GenBank/DDBJ databases">
        <title>Draft genome sequence of Sphaerisporangium sp. 7K107.</title>
        <authorList>
            <person name="Sahin N."/>
            <person name="Saygin H."/>
            <person name="Ay H."/>
        </authorList>
    </citation>
    <scope>NUCLEOTIDE SEQUENCE [LARGE SCALE GENOMIC DNA]</scope>
    <source>
        <strain evidence="2 3">7K107</strain>
    </source>
</reference>